<dbReference type="GO" id="GO:0001002">
    <property type="term" value="F:RNA polymerase III type 1 promoter sequence-specific DNA binding"/>
    <property type="evidence" value="ECO:0007669"/>
    <property type="project" value="TreeGrafter"/>
</dbReference>
<feature type="compositionally biased region" description="Basic and acidic residues" evidence="5">
    <location>
        <begin position="524"/>
        <end position="533"/>
    </location>
</feature>
<evidence type="ECO:0000259" key="6">
    <source>
        <dbReference type="Pfam" id="PF09734"/>
    </source>
</evidence>
<comment type="caution">
    <text evidence="8">The sequence shown here is derived from an EMBL/GenBank/DDBJ whole genome shotgun (WGS) entry which is preliminary data.</text>
</comment>
<dbReference type="GO" id="GO:0006384">
    <property type="term" value="P:transcription initiation at RNA polymerase III promoter"/>
    <property type="evidence" value="ECO:0007669"/>
    <property type="project" value="InterPro"/>
</dbReference>
<evidence type="ECO:0000256" key="4">
    <source>
        <dbReference type="ARBA" id="ARBA00023242"/>
    </source>
</evidence>
<dbReference type="InterPro" id="IPR041499">
    <property type="entry name" value="Tfc1/Sfc1_N"/>
</dbReference>
<evidence type="ECO:0000256" key="3">
    <source>
        <dbReference type="ARBA" id="ARBA00023163"/>
    </source>
</evidence>
<dbReference type="InterPro" id="IPR040454">
    <property type="entry name" value="TF_IIIC_Tfc1/Sfc1"/>
</dbReference>
<organism evidence="8 9">
    <name type="scientific">Penicillium capsulatum</name>
    <dbReference type="NCBI Taxonomy" id="69766"/>
    <lineage>
        <taxon>Eukaryota</taxon>
        <taxon>Fungi</taxon>
        <taxon>Dikarya</taxon>
        <taxon>Ascomycota</taxon>
        <taxon>Pezizomycotina</taxon>
        <taxon>Eurotiomycetes</taxon>
        <taxon>Eurotiomycetidae</taxon>
        <taxon>Eurotiales</taxon>
        <taxon>Aspergillaceae</taxon>
        <taxon>Penicillium</taxon>
    </lineage>
</organism>
<keyword evidence="9" id="KW-1185">Reference proteome</keyword>
<feature type="compositionally biased region" description="Acidic residues" evidence="5">
    <location>
        <begin position="590"/>
        <end position="621"/>
    </location>
</feature>
<dbReference type="Pfam" id="PF09734">
    <property type="entry name" value="Tau95"/>
    <property type="match status" value="1"/>
</dbReference>
<feature type="compositionally biased region" description="Polar residues" evidence="5">
    <location>
        <begin position="72"/>
        <end position="82"/>
    </location>
</feature>
<evidence type="ECO:0000256" key="1">
    <source>
        <dbReference type="ARBA" id="ARBA00004123"/>
    </source>
</evidence>
<dbReference type="PANTHER" id="PTHR13230">
    <property type="entry name" value="GENERAL TRANSCRIPTION FACTOR IIIC, POLYPEPTIDE 5"/>
    <property type="match status" value="1"/>
</dbReference>
<keyword evidence="2" id="KW-0238">DNA-binding</keyword>
<evidence type="ECO:0000313" key="8">
    <source>
        <dbReference type="EMBL" id="KAJ5182485.1"/>
    </source>
</evidence>
<dbReference type="GO" id="GO:0001003">
    <property type="term" value="F:RNA polymerase III type 2 promoter sequence-specific DNA binding"/>
    <property type="evidence" value="ECO:0007669"/>
    <property type="project" value="TreeGrafter"/>
</dbReference>
<accession>A0A9W9LYP2</accession>
<evidence type="ECO:0000259" key="7">
    <source>
        <dbReference type="Pfam" id="PF17682"/>
    </source>
</evidence>
<dbReference type="InterPro" id="IPR019136">
    <property type="entry name" value="TF_IIIC_su-5_HTH"/>
</dbReference>
<reference evidence="8" key="2">
    <citation type="journal article" date="2023" name="IMA Fungus">
        <title>Comparative genomic study of the Penicillium genus elucidates a diverse pangenome and 15 lateral gene transfer events.</title>
        <authorList>
            <person name="Petersen C."/>
            <person name="Sorensen T."/>
            <person name="Nielsen M.R."/>
            <person name="Sondergaard T.E."/>
            <person name="Sorensen J.L."/>
            <person name="Fitzpatrick D.A."/>
            <person name="Frisvad J.C."/>
            <person name="Nielsen K.L."/>
        </authorList>
    </citation>
    <scope>NUCLEOTIDE SEQUENCE</scope>
    <source>
        <strain evidence="8">IBT 21917</strain>
    </source>
</reference>
<dbReference type="Gene3D" id="3.30.200.160">
    <property type="entry name" value="TFIIIC, subcomplex tauA, subunit Sfc1, barrel domain"/>
    <property type="match status" value="1"/>
</dbReference>
<evidence type="ECO:0000313" key="9">
    <source>
        <dbReference type="Proteomes" id="UP001146351"/>
    </source>
</evidence>
<feature type="compositionally biased region" description="Acidic residues" evidence="5">
    <location>
        <begin position="549"/>
        <end position="567"/>
    </location>
</feature>
<dbReference type="PANTHER" id="PTHR13230:SF5">
    <property type="entry name" value="GENERAL TRANSCRIPTION FACTOR 3C POLYPEPTIDE 5"/>
    <property type="match status" value="1"/>
</dbReference>
<evidence type="ECO:0000256" key="2">
    <source>
        <dbReference type="ARBA" id="ARBA00023125"/>
    </source>
</evidence>
<protein>
    <submittedName>
        <fullName evidence="8">RNA polymerase III transcription factor subunit</fullName>
    </submittedName>
</protein>
<dbReference type="InterPro" id="IPR042536">
    <property type="entry name" value="TFIIIC_tauA_Sfc1"/>
</dbReference>
<dbReference type="GO" id="GO:0000127">
    <property type="term" value="C:transcription factor TFIIIC complex"/>
    <property type="evidence" value="ECO:0007669"/>
    <property type="project" value="InterPro"/>
</dbReference>
<feature type="compositionally biased region" description="Basic residues" evidence="5">
    <location>
        <begin position="534"/>
        <end position="546"/>
    </location>
</feature>
<feature type="compositionally biased region" description="Low complexity" evidence="5">
    <location>
        <begin position="574"/>
        <end position="589"/>
    </location>
</feature>
<keyword evidence="3" id="KW-0804">Transcription</keyword>
<keyword evidence="4" id="KW-0539">Nucleus</keyword>
<dbReference type="OrthoDB" id="5598268at2759"/>
<dbReference type="GO" id="GO:0005634">
    <property type="term" value="C:nucleus"/>
    <property type="evidence" value="ECO:0007669"/>
    <property type="project" value="UniProtKB-SubCell"/>
</dbReference>
<feature type="domain" description="Transcription factor IIIC subunit 5 HTH" evidence="6">
    <location>
        <begin position="197"/>
        <end position="348"/>
    </location>
</feature>
<dbReference type="EMBL" id="JAPQKO010000001">
    <property type="protein sequence ID" value="KAJ5182485.1"/>
    <property type="molecule type" value="Genomic_DNA"/>
</dbReference>
<name>A0A9W9LYP2_9EURO</name>
<feature type="region of interest" description="Disordered" evidence="5">
    <location>
        <begin position="517"/>
        <end position="621"/>
    </location>
</feature>
<gene>
    <name evidence="8" type="ORF">N7492_000101</name>
</gene>
<dbReference type="Proteomes" id="UP001146351">
    <property type="component" value="Unassembled WGS sequence"/>
</dbReference>
<comment type="subcellular location">
    <subcellularLocation>
        <location evidence="1">Nucleus</location>
    </subcellularLocation>
</comment>
<feature type="domain" description="Transcription factor IIIC subunit Tfc1/Sfc1 triple barrel" evidence="7">
    <location>
        <begin position="21"/>
        <end position="156"/>
    </location>
</feature>
<dbReference type="AlphaFoldDB" id="A0A9W9LYP2"/>
<feature type="region of interest" description="Disordered" evidence="5">
    <location>
        <begin position="71"/>
        <end position="121"/>
    </location>
</feature>
<proteinExistence type="predicted"/>
<dbReference type="Pfam" id="PF17682">
    <property type="entry name" value="Tau95_N"/>
    <property type="match status" value="1"/>
</dbReference>
<sequence>MEANREARTAASYPIPSQRLVSVEHPAIVQNVDRAVDTLQGNTGINNILNPAKANTPAHLILRPEDAMARPIQSTSSQSNNILLKVTVPKRTGRKRKRGSDEPFTDATPDSASGPPKRRPAKDLLRSLRDNATSYTIQPVGKIERTHVFRGMPDFVSSTANSAFSNRFREMILPYELDKLKEFDIEMSKGAQKNADLIPPPSYSHETVPFNWMYRQNPGVVQTEGEAGQHLTYNSQQALKVRTHLVVYDIPQVPDKPSANLRPLESLDSNLRTVIGIVQDLFNERPAWTRRAIRNYLPSDDLQYLLRHAIPYVGYIFRSGPWRDAILKYGYDPRIDPESRHYQTFMFRLLPRESETETMRGGGRRHNLPRMDGEVRYQDEDSGSPKPPLDTHIFKGQLPLCRDGRIWMATDIKDPLLVNALYPPNAPESVVRSTCDIVTDGWFQNGTLGKVKTVMRAKIQSLIDDREPSDADFQRVMALPDVAHTEADLVNFQLDPSVASPREISLVAEVRASIKGAPKWRRKNERDPQGQERVKKKGPAAKKKKKVEFEDEEPAQEQSEGEEEEIERAEIFEDQVAAAMEARDAAVAAEYDEYGEEGEEREEAEGNENMDEDDNADSDEE</sequence>
<reference evidence="8" key="1">
    <citation type="submission" date="2022-11" db="EMBL/GenBank/DDBJ databases">
        <authorList>
            <person name="Petersen C."/>
        </authorList>
    </citation>
    <scope>NUCLEOTIDE SEQUENCE</scope>
    <source>
        <strain evidence="8">IBT 21917</strain>
    </source>
</reference>
<evidence type="ECO:0000256" key="5">
    <source>
        <dbReference type="SAM" id="MobiDB-lite"/>
    </source>
</evidence>